<dbReference type="GO" id="GO:0006811">
    <property type="term" value="P:monoatomic ion transport"/>
    <property type="evidence" value="ECO:0007669"/>
    <property type="project" value="UniProtKB-KW"/>
</dbReference>
<proteinExistence type="predicted"/>
<keyword evidence="4" id="KW-1134">Transmembrane beta strand</keyword>
<keyword evidence="6 11" id="KW-0732">Signal</keyword>
<dbReference type="EMBL" id="FMSH01000037">
    <property type="protein sequence ID" value="SCU73712.1"/>
    <property type="molecule type" value="Genomic_DNA"/>
</dbReference>
<name>A0A1K0I9A0_CUPNE</name>
<organism evidence="13">
    <name type="scientific">Cupriavidus necator</name>
    <name type="common">Alcaligenes eutrophus</name>
    <name type="synonym">Ralstonia eutropha</name>
    <dbReference type="NCBI Taxonomy" id="106590"/>
    <lineage>
        <taxon>Bacteria</taxon>
        <taxon>Pseudomonadati</taxon>
        <taxon>Pseudomonadota</taxon>
        <taxon>Betaproteobacteria</taxon>
        <taxon>Burkholderiales</taxon>
        <taxon>Burkholderiaceae</taxon>
        <taxon>Cupriavidus</taxon>
    </lineage>
</organism>
<keyword evidence="10" id="KW-0998">Cell outer membrane</keyword>
<keyword evidence="9" id="KW-0472">Membrane</keyword>
<comment type="subunit">
    <text evidence="2">Homotrimer.</text>
</comment>
<dbReference type="InterPro" id="IPR023614">
    <property type="entry name" value="Porin_dom_sf"/>
</dbReference>
<dbReference type="PANTHER" id="PTHR34501">
    <property type="entry name" value="PROTEIN YDDL-RELATED"/>
    <property type="match status" value="1"/>
</dbReference>
<dbReference type="CDD" id="cd00342">
    <property type="entry name" value="gram_neg_porins"/>
    <property type="match status" value="1"/>
</dbReference>
<comment type="subcellular location">
    <subcellularLocation>
        <location evidence="1">Cell outer membrane</location>
        <topology evidence="1">Multi-pass membrane protein</topology>
    </subcellularLocation>
</comment>
<evidence type="ECO:0000256" key="2">
    <source>
        <dbReference type="ARBA" id="ARBA00011233"/>
    </source>
</evidence>
<keyword evidence="5 13" id="KW-0812">Transmembrane</keyword>
<dbReference type="RefSeq" id="WP_035825386.1">
    <property type="nucleotide sequence ID" value="NZ_FMSH01000037.1"/>
</dbReference>
<dbReference type="GO" id="GO:0046930">
    <property type="term" value="C:pore complex"/>
    <property type="evidence" value="ECO:0007669"/>
    <property type="project" value="UniProtKB-KW"/>
</dbReference>
<keyword evidence="7" id="KW-0406">Ion transport</keyword>
<evidence type="ECO:0000259" key="12">
    <source>
        <dbReference type="Pfam" id="PF13609"/>
    </source>
</evidence>
<dbReference type="GO" id="GO:0015288">
    <property type="term" value="F:porin activity"/>
    <property type="evidence" value="ECO:0007669"/>
    <property type="project" value="UniProtKB-KW"/>
</dbReference>
<evidence type="ECO:0000256" key="9">
    <source>
        <dbReference type="ARBA" id="ARBA00023136"/>
    </source>
</evidence>
<feature type="signal peptide" evidence="11">
    <location>
        <begin position="1"/>
        <end position="25"/>
    </location>
</feature>
<evidence type="ECO:0000256" key="6">
    <source>
        <dbReference type="ARBA" id="ARBA00022729"/>
    </source>
</evidence>
<feature type="chain" id="PRO_5009664801" evidence="11">
    <location>
        <begin position="26"/>
        <end position="351"/>
    </location>
</feature>
<dbReference type="InterPro" id="IPR033900">
    <property type="entry name" value="Gram_neg_porin_domain"/>
</dbReference>
<reference evidence="13" key="1">
    <citation type="submission" date="2016-09" db="EMBL/GenBank/DDBJ databases">
        <authorList>
            <person name="Capua I."/>
            <person name="De Benedictis P."/>
            <person name="Joannis T."/>
            <person name="Lombin L.H."/>
            <person name="Cattoli G."/>
        </authorList>
    </citation>
    <scope>NUCLEOTIDE SEQUENCE</scope>
    <source>
        <strain evidence="13">B9</strain>
    </source>
</reference>
<dbReference type="GO" id="GO:0009279">
    <property type="term" value="C:cell outer membrane"/>
    <property type="evidence" value="ECO:0007669"/>
    <property type="project" value="UniProtKB-SubCell"/>
</dbReference>
<evidence type="ECO:0000256" key="11">
    <source>
        <dbReference type="SAM" id="SignalP"/>
    </source>
</evidence>
<gene>
    <name evidence="13" type="ORF">CNECB9_1310017</name>
</gene>
<protein>
    <submittedName>
        <fullName evidence="13">Porin transmembrane protein</fullName>
    </submittedName>
</protein>
<sequence>MKHQRRILLAAVAAAGSLASGAAQAQSAVQLYGTIDAFAGSVRASGDAHSTAVVDSSGLTTSYWGIGGQEALGNGLNAEFTLESFFRTDNGKVGRFDGDVMFGRNAYVGLNGGFGAIKLGRNTTPWFVSMLLFNPLADSAVFSPMFLHAYTTPPGSPVGNSVAGDTAWDNSVLYQSPGFGGLRFNAIYSTGESTGHQGKQNYGGNATYFNGNFGATLAVQRVGVNAPEFAASGASYQMAYLAGVSYDFKVVKLFGQYAQSDNSFSTLSRQRNRTMQVGASAPLGPGSLMATWVRTWQGGNETLGSARRDTTTLAYDYPFSKRTDLYAAWRYDKVTDLNPGNTFGLGLRHKF</sequence>
<feature type="domain" description="Porin" evidence="12">
    <location>
        <begin position="11"/>
        <end position="335"/>
    </location>
</feature>
<evidence type="ECO:0000313" key="13">
    <source>
        <dbReference type="EMBL" id="SCU73712.1"/>
    </source>
</evidence>
<dbReference type="AlphaFoldDB" id="A0A1K0I9A0"/>
<evidence type="ECO:0000256" key="4">
    <source>
        <dbReference type="ARBA" id="ARBA00022452"/>
    </source>
</evidence>
<dbReference type="Gene3D" id="2.40.160.10">
    <property type="entry name" value="Porin"/>
    <property type="match status" value="1"/>
</dbReference>
<dbReference type="SUPFAM" id="SSF56935">
    <property type="entry name" value="Porins"/>
    <property type="match status" value="1"/>
</dbReference>
<dbReference type="InterPro" id="IPR050298">
    <property type="entry name" value="Gram-neg_bact_OMP"/>
</dbReference>
<dbReference type="Pfam" id="PF13609">
    <property type="entry name" value="Porin_4"/>
    <property type="match status" value="1"/>
</dbReference>
<evidence type="ECO:0000256" key="8">
    <source>
        <dbReference type="ARBA" id="ARBA00023114"/>
    </source>
</evidence>
<evidence type="ECO:0000256" key="1">
    <source>
        <dbReference type="ARBA" id="ARBA00004571"/>
    </source>
</evidence>
<evidence type="ECO:0000256" key="7">
    <source>
        <dbReference type="ARBA" id="ARBA00023065"/>
    </source>
</evidence>
<evidence type="ECO:0000256" key="10">
    <source>
        <dbReference type="ARBA" id="ARBA00023237"/>
    </source>
</evidence>
<evidence type="ECO:0000256" key="3">
    <source>
        <dbReference type="ARBA" id="ARBA00022448"/>
    </source>
</evidence>
<evidence type="ECO:0000256" key="5">
    <source>
        <dbReference type="ARBA" id="ARBA00022692"/>
    </source>
</evidence>
<keyword evidence="8" id="KW-0626">Porin</keyword>
<accession>A0A1K0I9A0</accession>
<dbReference type="PANTHER" id="PTHR34501:SF9">
    <property type="entry name" value="MAJOR OUTER MEMBRANE PROTEIN P.IA"/>
    <property type="match status" value="1"/>
</dbReference>
<keyword evidence="3" id="KW-0813">Transport</keyword>